<dbReference type="SMART" id="SM00895">
    <property type="entry name" value="FCD"/>
    <property type="match status" value="1"/>
</dbReference>
<accession>A0A9D5JXE8</accession>
<reference evidence="5" key="1">
    <citation type="submission" date="2019-11" db="EMBL/GenBank/DDBJ databases">
        <title>Microbial mats filling the niche in hypersaline microbial mats.</title>
        <authorList>
            <person name="Wong H.L."/>
            <person name="Macleod F.I."/>
            <person name="White R.A. III"/>
            <person name="Burns B.P."/>
        </authorList>
    </citation>
    <scope>NUCLEOTIDE SEQUENCE</scope>
    <source>
        <strain evidence="5">Rbin_158</strain>
    </source>
</reference>
<dbReference type="Gene3D" id="1.10.10.10">
    <property type="entry name" value="Winged helix-like DNA-binding domain superfamily/Winged helix DNA-binding domain"/>
    <property type="match status" value="1"/>
</dbReference>
<dbReference type="GO" id="GO:0003677">
    <property type="term" value="F:DNA binding"/>
    <property type="evidence" value="ECO:0007669"/>
    <property type="project" value="UniProtKB-KW"/>
</dbReference>
<keyword evidence="1" id="KW-0805">Transcription regulation</keyword>
<keyword evidence="2" id="KW-0238">DNA-binding</keyword>
<dbReference type="PANTHER" id="PTHR43537">
    <property type="entry name" value="TRANSCRIPTIONAL REGULATOR, GNTR FAMILY"/>
    <property type="match status" value="1"/>
</dbReference>
<dbReference type="GO" id="GO:0003700">
    <property type="term" value="F:DNA-binding transcription factor activity"/>
    <property type="evidence" value="ECO:0007669"/>
    <property type="project" value="InterPro"/>
</dbReference>
<evidence type="ECO:0000256" key="1">
    <source>
        <dbReference type="ARBA" id="ARBA00023015"/>
    </source>
</evidence>
<dbReference type="PRINTS" id="PR00035">
    <property type="entry name" value="HTHGNTR"/>
</dbReference>
<evidence type="ECO:0000256" key="2">
    <source>
        <dbReference type="ARBA" id="ARBA00023125"/>
    </source>
</evidence>
<organism evidence="5 6">
    <name type="scientific">candidate division KSB3 bacterium</name>
    <dbReference type="NCBI Taxonomy" id="2044937"/>
    <lineage>
        <taxon>Bacteria</taxon>
        <taxon>candidate division KSB3</taxon>
    </lineage>
</organism>
<name>A0A9D5JXE8_9BACT</name>
<comment type="caution">
    <text evidence="5">The sequence shown here is derived from an EMBL/GenBank/DDBJ whole genome shotgun (WGS) entry which is preliminary data.</text>
</comment>
<dbReference type="SUPFAM" id="SSF48008">
    <property type="entry name" value="GntR ligand-binding domain-like"/>
    <property type="match status" value="1"/>
</dbReference>
<proteinExistence type="predicted"/>
<dbReference type="InterPro" id="IPR008920">
    <property type="entry name" value="TF_FadR/GntR_C"/>
</dbReference>
<evidence type="ECO:0000313" key="5">
    <source>
        <dbReference type="EMBL" id="MBD3325923.1"/>
    </source>
</evidence>
<dbReference type="Pfam" id="PF07729">
    <property type="entry name" value="FCD"/>
    <property type="match status" value="1"/>
</dbReference>
<evidence type="ECO:0000259" key="4">
    <source>
        <dbReference type="PROSITE" id="PS50949"/>
    </source>
</evidence>
<evidence type="ECO:0000256" key="3">
    <source>
        <dbReference type="ARBA" id="ARBA00023163"/>
    </source>
</evidence>
<keyword evidence="3" id="KW-0804">Transcription</keyword>
<dbReference type="SMART" id="SM00345">
    <property type="entry name" value="HTH_GNTR"/>
    <property type="match status" value="1"/>
</dbReference>
<dbReference type="CDD" id="cd07377">
    <property type="entry name" value="WHTH_GntR"/>
    <property type="match status" value="1"/>
</dbReference>
<dbReference type="InterPro" id="IPR000524">
    <property type="entry name" value="Tscrpt_reg_HTH_GntR"/>
</dbReference>
<dbReference type="AlphaFoldDB" id="A0A9D5JXE8"/>
<dbReference type="Pfam" id="PF00392">
    <property type="entry name" value="GntR"/>
    <property type="match status" value="1"/>
</dbReference>
<dbReference type="PROSITE" id="PS50949">
    <property type="entry name" value="HTH_GNTR"/>
    <property type="match status" value="1"/>
</dbReference>
<dbReference type="Gene3D" id="1.20.120.530">
    <property type="entry name" value="GntR ligand-binding domain-like"/>
    <property type="match status" value="1"/>
</dbReference>
<dbReference type="EMBL" id="WJJP01000497">
    <property type="protein sequence ID" value="MBD3325923.1"/>
    <property type="molecule type" value="Genomic_DNA"/>
</dbReference>
<sequence>MPKRKVASQEAWVKAYDAIKHRILSMEMKPGQIVSENKLSQQLGISRTPIREALKHLELDGLIVASKRRKRVFVLTIHEVEEIFELKIAIEGEIARLAVEKGEQQDFDALREVVQSMSRFADIVPEDTFEVPEWIDEWLALDRRFHALLFQMADNKRAEQIIKNLNYQWHRLKVGLLAMEGRIQKSVREHTQIAQAMLDDDAAQAETLMKEHLANLRKVIITIMSTFHFPMDSEHPFVNS</sequence>
<dbReference type="InterPro" id="IPR036390">
    <property type="entry name" value="WH_DNA-bd_sf"/>
</dbReference>
<dbReference type="InterPro" id="IPR011711">
    <property type="entry name" value="GntR_C"/>
</dbReference>
<evidence type="ECO:0000313" key="6">
    <source>
        <dbReference type="Proteomes" id="UP000649604"/>
    </source>
</evidence>
<dbReference type="PANTHER" id="PTHR43537:SF5">
    <property type="entry name" value="UXU OPERON TRANSCRIPTIONAL REGULATOR"/>
    <property type="match status" value="1"/>
</dbReference>
<dbReference type="InterPro" id="IPR036388">
    <property type="entry name" value="WH-like_DNA-bd_sf"/>
</dbReference>
<protein>
    <submittedName>
        <fullName evidence="5">FCD domain-containing protein</fullName>
    </submittedName>
</protein>
<gene>
    <name evidence="5" type="ORF">GF339_15155</name>
</gene>
<dbReference type="Proteomes" id="UP000649604">
    <property type="component" value="Unassembled WGS sequence"/>
</dbReference>
<feature type="domain" description="HTH gntR-type" evidence="4">
    <location>
        <begin position="9"/>
        <end position="77"/>
    </location>
</feature>
<dbReference type="SUPFAM" id="SSF46785">
    <property type="entry name" value="Winged helix' DNA-binding domain"/>
    <property type="match status" value="1"/>
</dbReference>